<dbReference type="KEGG" id="pko:PKOR_14395"/>
<reference evidence="9 10" key="1">
    <citation type="journal article" date="2015" name="Sci. Rep.">
        <title>Unraveling adaptation of Pontibacter korlensis to radiation and infertility in desert through complete genome and comparative transcriptomic analysis.</title>
        <authorList>
            <person name="Dai J."/>
            <person name="Dai W."/>
            <person name="Qiu C."/>
            <person name="Yang Z."/>
            <person name="Zhang Y."/>
            <person name="Zhou M."/>
            <person name="Zhang L."/>
            <person name="Fang C."/>
            <person name="Gao Q."/>
            <person name="Yang Q."/>
            <person name="Li X."/>
            <person name="Wang Z."/>
            <person name="Wang Z."/>
            <person name="Jia Z."/>
            <person name="Chen X."/>
        </authorList>
    </citation>
    <scope>NUCLEOTIDE SEQUENCE [LARGE SCALE GENOMIC DNA]</scope>
    <source>
        <strain evidence="9 10">X14-1T</strain>
    </source>
</reference>
<dbReference type="PRINTS" id="PR00344">
    <property type="entry name" value="BCTRLSENSOR"/>
</dbReference>
<dbReference type="PROSITE" id="PS50112">
    <property type="entry name" value="PAS"/>
    <property type="match status" value="1"/>
</dbReference>
<comment type="catalytic activity">
    <reaction evidence="1">
        <text>ATP + protein L-histidine = ADP + protein N-phospho-L-histidine.</text>
        <dbReference type="EC" id="2.7.13.3"/>
    </reaction>
</comment>
<dbReference type="InterPro" id="IPR052162">
    <property type="entry name" value="Sensor_kinase/Photoreceptor"/>
</dbReference>
<dbReference type="PATRIC" id="fig|400092.3.peg.3143"/>
<dbReference type="InterPro" id="IPR035965">
    <property type="entry name" value="PAS-like_dom_sf"/>
</dbReference>
<dbReference type="Proteomes" id="UP000033109">
    <property type="component" value="Chromosome"/>
</dbReference>
<dbReference type="InterPro" id="IPR003594">
    <property type="entry name" value="HATPase_dom"/>
</dbReference>
<feature type="coiled-coil region" evidence="6">
    <location>
        <begin position="583"/>
        <end position="617"/>
    </location>
</feature>
<dbReference type="NCBIfam" id="TIGR00229">
    <property type="entry name" value="sensory_box"/>
    <property type="match status" value="1"/>
</dbReference>
<dbReference type="STRING" id="400092.PKOR_14395"/>
<name>A0A0E3ZGC7_9BACT</name>
<dbReference type="Gene3D" id="3.30.450.20">
    <property type="entry name" value="PAS domain"/>
    <property type="match status" value="4"/>
</dbReference>
<feature type="coiled-coil region" evidence="6">
    <location>
        <begin position="147"/>
        <end position="176"/>
    </location>
</feature>
<keyword evidence="3" id="KW-0597">Phosphoprotein</keyword>
<evidence type="ECO:0000256" key="5">
    <source>
        <dbReference type="ARBA" id="ARBA00022777"/>
    </source>
</evidence>
<dbReference type="InterPro" id="IPR000014">
    <property type="entry name" value="PAS"/>
</dbReference>
<organism evidence="9 10">
    <name type="scientific">Pontibacter korlensis</name>
    <dbReference type="NCBI Taxonomy" id="400092"/>
    <lineage>
        <taxon>Bacteria</taxon>
        <taxon>Pseudomonadati</taxon>
        <taxon>Bacteroidota</taxon>
        <taxon>Cytophagia</taxon>
        <taxon>Cytophagales</taxon>
        <taxon>Hymenobacteraceae</taxon>
        <taxon>Pontibacter</taxon>
    </lineage>
</organism>
<feature type="coiled-coil region" evidence="6">
    <location>
        <begin position="290"/>
        <end position="328"/>
    </location>
</feature>
<evidence type="ECO:0000256" key="6">
    <source>
        <dbReference type="SAM" id="Coils"/>
    </source>
</evidence>
<dbReference type="InterPro" id="IPR036097">
    <property type="entry name" value="HisK_dim/P_sf"/>
</dbReference>
<dbReference type="PANTHER" id="PTHR43304:SF1">
    <property type="entry name" value="PAC DOMAIN-CONTAINING PROTEIN"/>
    <property type="match status" value="1"/>
</dbReference>
<dbReference type="GO" id="GO:0000155">
    <property type="term" value="F:phosphorelay sensor kinase activity"/>
    <property type="evidence" value="ECO:0007669"/>
    <property type="project" value="InterPro"/>
</dbReference>
<evidence type="ECO:0000313" key="10">
    <source>
        <dbReference type="Proteomes" id="UP000033109"/>
    </source>
</evidence>
<evidence type="ECO:0000256" key="3">
    <source>
        <dbReference type="ARBA" id="ARBA00022553"/>
    </source>
</evidence>
<dbReference type="SUPFAM" id="SSF55785">
    <property type="entry name" value="PYP-like sensor domain (PAS domain)"/>
    <property type="match status" value="4"/>
</dbReference>
<gene>
    <name evidence="9" type="ORF">PKOR_14395</name>
</gene>
<dbReference type="RefSeq" id="WP_046311633.1">
    <property type="nucleotide sequence ID" value="NZ_CBCSCY010000019.1"/>
</dbReference>
<dbReference type="InterPro" id="IPR013656">
    <property type="entry name" value="PAS_4"/>
</dbReference>
<dbReference type="InterPro" id="IPR005467">
    <property type="entry name" value="His_kinase_dom"/>
</dbReference>
<dbReference type="SMART" id="SM00387">
    <property type="entry name" value="HATPase_c"/>
    <property type="match status" value="1"/>
</dbReference>
<feature type="domain" description="PAS" evidence="8">
    <location>
        <begin position="463"/>
        <end position="533"/>
    </location>
</feature>
<keyword evidence="4" id="KW-0808">Transferase</keyword>
<dbReference type="InterPro" id="IPR004358">
    <property type="entry name" value="Sig_transdc_His_kin-like_C"/>
</dbReference>
<dbReference type="Gene3D" id="1.10.287.130">
    <property type="match status" value="1"/>
</dbReference>
<dbReference type="HOGENOM" id="CLU_000445_114_51_10"/>
<dbReference type="AlphaFoldDB" id="A0A0E3ZGC7"/>
<keyword evidence="10" id="KW-1185">Reference proteome</keyword>
<evidence type="ECO:0000313" key="9">
    <source>
        <dbReference type="EMBL" id="AKD04065.1"/>
    </source>
</evidence>
<accession>A0A0E3ZGC7</accession>
<evidence type="ECO:0000256" key="1">
    <source>
        <dbReference type="ARBA" id="ARBA00000085"/>
    </source>
</evidence>
<dbReference type="EC" id="2.7.13.3" evidence="2"/>
<dbReference type="Gene3D" id="3.30.565.10">
    <property type="entry name" value="Histidine kinase-like ATPase, C-terminal domain"/>
    <property type="match status" value="1"/>
</dbReference>
<dbReference type="SUPFAM" id="SSF47384">
    <property type="entry name" value="Homodimeric domain of signal transducing histidine kinase"/>
    <property type="match status" value="1"/>
</dbReference>
<evidence type="ECO:0000259" key="7">
    <source>
        <dbReference type="PROSITE" id="PS50109"/>
    </source>
</evidence>
<protein>
    <recommendedName>
        <fullName evidence="2">histidine kinase</fullName>
        <ecNumber evidence="2">2.7.13.3</ecNumber>
    </recommendedName>
</protein>
<dbReference type="SUPFAM" id="SSF55874">
    <property type="entry name" value="ATPase domain of HSP90 chaperone/DNA topoisomerase II/histidine kinase"/>
    <property type="match status" value="1"/>
</dbReference>
<keyword evidence="6" id="KW-0175">Coiled coil</keyword>
<dbReference type="InterPro" id="IPR036890">
    <property type="entry name" value="HATPase_C_sf"/>
</dbReference>
<sequence>MSTNSLSSSQEGISIQTLPFQKIFEAQSALVVLLSPDLVIQGATDNYLLETFMKREEIIGRNLFEVFPDNPDASVASTTNLKASFDQVFATRKSHRMDIFQYDIPDPNNQGSFIERFWTTVNTPVLNEQGEIICIIHETANVTDEVKARLELKESQEREKVALAQAEQQRLRLERLLDQAPAAFAMLEGPDLVYNVLNSSYQQLFPGREMLGLPLFEALPELITSPVYQIINNVYNTGETFEGKEVLIPVARYEGQPVEDIYWNFIYQALFDADGKVNGVLIFALDVTEFVEARKQVEKSAEALQELNRELEERVESRTQELRTVQAEVLNQKQQLESIFMQAPAAICILDGPELTYQLVNPGYQQIFPGRDLLGKPLMEALPELQGTTIPDLLHNVYQTGETYIAEELHLMLARHEDGPLEEMFWTFTYQARYNSEGAVDGILVYAHEVTSQVEVRKAIEASARQLQLVTDSLPVLISYLDKDERYRFVNRAYEGWFNLKVEDVLNKTAVEVVGEKAYKTVEGYIKRALAGEQLTYELAMPYNQGLRHTRTNFVPDIRDGKVAGFFALVSDVTDQVEARITLEKREKEAQMMAEKLATANEELLKANAELGVANKRLIHINTDLDNFIYTASHDLKAPISNIEMLMEELLVELPDETLKQQEVKSMIGMMKGAIARFKKTIASLTEISKLQQDSFSNAEKVNVEEVVTDVRLDLEQLIAKSEVHIETDVKGCITESFSEKNLRSIIYNLLSNSIKYSHPDRKPVVRITCHEEREFFVLKVQDNGLGLSPAQQGKLFSMFRRFHDHVEGSGVGLYMVKRIVDNAGGKIEVESEEGKGTSFSVYFRK</sequence>
<dbReference type="PANTHER" id="PTHR43304">
    <property type="entry name" value="PHYTOCHROME-LIKE PROTEIN CPH1"/>
    <property type="match status" value="1"/>
</dbReference>
<evidence type="ECO:0000259" key="8">
    <source>
        <dbReference type="PROSITE" id="PS50112"/>
    </source>
</evidence>
<proteinExistence type="predicted"/>
<dbReference type="OrthoDB" id="9766459at2"/>
<feature type="domain" description="Histidine kinase" evidence="7">
    <location>
        <begin position="631"/>
        <end position="846"/>
    </location>
</feature>
<keyword evidence="5" id="KW-0418">Kinase</keyword>
<evidence type="ECO:0000256" key="2">
    <source>
        <dbReference type="ARBA" id="ARBA00012438"/>
    </source>
</evidence>
<dbReference type="Pfam" id="PF08448">
    <property type="entry name" value="PAS_4"/>
    <property type="match status" value="3"/>
</dbReference>
<evidence type="ECO:0000256" key="4">
    <source>
        <dbReference type="ARBA" id="ARBA00022679"/>
    </source>
</evidence>
<dbReference type="Pfam" id="PF02518">
    <property type="entry name" value="HATPase_c"/>
    <property type="match status" value="1"/>
</dbReference>
<dbReference type="PROSITE" id="PS50109">
    <property type="entry name" value="HIS_KIN"/>
    <property type="match status" value="1"/>
</dbReference>
<dbReference type="SMART" id="SM00091">
    <property type="entry name" value="PAS"/>
    <property type="match status" value="4"/>
</dbReference>
<dbReference type="EMBL" id="CP009621">
    <property type="protein sequence ID" value="AKD04065.1"/>
    <property type="molecule type" value="Genomic_DNA"/>
</dbReference>